<dbReference type="GO" id="GO:0020037">
    <property type="term" value="F:heme binding"/>
    <property type="evidence" value="ECO:0007669"/>
    <property type="project" value="InterPro"/>
</dbReference>
<dbReference type="InterPro" id="IPR036909">
    <property type="entry name" value="Cyt_c-like_dom_sf"/>
</dbReference>
<protein>
    <recommendedName>
        <fullName evidence="3">Cytochrome c domain-containing protein</fullName>
    </recommendedName>
</protein>
<dbReference type="KEGG" id="chu:CHU_1098"/>
<dbReference type="AlphaFoldDB" id="A0A6N4SPW6"/>
<dbReference type="EMBL" id="CP000383">
    <property type="protein sequence ID" value="ABG58375.1"/>
    <property type="molecule type" value="Genomic_DNA"/>
</dbReference>
<accession>A0A6N4SPW6</accession>
<evidence type="ECO:0008006" key="3">
    <source>
        <dbReference type="Google" id="ProtNLM"/>
    </source>
</evidence>
<dbReference type="GO" id="GO:0009055">
    <property type="term" value="F:electron transfer activity"/>
    <property type="evidence" value="ECO:0007669"/>
    <property type="project" value="InterPro"/>
</dbReference>
<evidence type="ECO:0000313" key="1">
    <source>
        <dbReference type="EMBL" id="ABG58375.1"/>
    </source>
</evidence>
<dbReference type="OrthoDB" id="1164702at2"/>
<reference evidence="1 2" key="1">
    <citation type="journal article" date="2007" name="Appl. Environ. Microbiol.">
        <title>Genome sequence of the cellulolytic gliding bacterium Cytophaga hutchinsonii.</title>
        <authorList>
            <person name="Xie G."/>
            <person name="Bruce D.C."/>
            <person name="Challacombe J.F."/>
            <person name="Chertkov O."/>
            <person name="Detter J.C."/>
            <person name="Gilna P."/>
            <person name="Han C.S."/>
            <person name="Lucas S."/>
            <person name="Misra M."/>
            <person name="Myers G.L."/>
            <person name="Richardson P."/>
            <person name="Tapia R."/>
            <person name="Thayer N."/>
            <person name="Thompson L.S."/>
            <person name="Brettin T.S."/>
            <person name="Henrissat B."/>
            <person name="Wilson D.B."/>
            <person name="McBride M.J."/>
        </authorList>
    </citation>
    <scope>NUCLEOTIDE SEQUENCE [LARGE SCALE GENOMIC DNA]</scope>
    <source>
        <strain evidence="2">ATCC 33406 / DSM 1761 / CIP 103989 / NBRC 15051 / NCIMB 9469 / D465</strain>
    </source>
</reference>
<evidence type="ECO:0000313" key="2">
    <source>
        <dbReference type="Proteomes" id="UP000001822"/>
    </source>
</evidence>
<organism evidence="1 2">
    <name type="scientific">Cytophaga hutchinsonii (strain ATCC 33406 / DSM 1761 / CIP 103989 / NBRC 15051 / NCIMB 9469 / D465)</name>
    <dbReference type="NCBI Taxonomy" id="269798"/>
    <lineage>
        <taxon>Bacteria</taxon>
        <taxon>Pseudomonadati</taxon>
        <taxon>Bacteroidota</taxon>
        <taxon>Cytophagia</taxon>
        <taxon>Cytophagales</taxon>
        <taxon>Cytophagaceae</taxon>
        <taxon>Cytophaga</taxon>
    </lineage>
</organism>
<keyword evidence="2" id="KW-1185">Reference proteome</keyword>
<gene>
    <name evidence="1" type="ordered locus">CHU_1098</name>
</gene>
<dbReference type="RefSeq" id="WP_011584490.1">
    <property type="nucleotide sequence ID" value="NC_008255.1"/>
</dbReference>
<proteinExistence type="predicted"/>
<dbReference type="Proteomes" id="UP000001822">
    <property type="component" value="Chromosome"/>
</dbReference>
<dbReference type="SUPFAM" id="SSF46626">
    <property type="entry name" value="Cytochrome c"/>
    <property type="match status" value="1"/>
</dbReference>
<name>A0A6N4SPW6_CYTH3</name>
<sequence>MKLIVLISIAVNLFVGSVKQREDPIPVHWVTADSAAHYKLAAYKLLQIKCNVCHEQRNRNAVFTCNNMNAWGTQINEQVFIKKRMPKGNAIVLTDADRQLLKKWLNTLK</sequence>